<comment type="caution">
    <text evidence="8">The sequence shown here is derived from an EMBL/GenBank/DDBJ whole genome shotgun (WGS) entry which is preliminary data.</text>
</comment>
<reference evidence="9" key="1">
    <citation type="journal article" date="2019" name="Int. J. Syst. Evol. Microbiol.">
        <title>The Global Catalogue of Microorganisms (GCM) 10K type strain sequencing project: providing services to taxonomists for standard genome sequencing and annotation.</title>
        <authorList>
            <consortium name="The Broad Institute Genomics Platform"/>
            <consortium name="The Broad Institute Genome Sequencing Center for Infectious Disease"/>
            <person name="Wu L."/>
            <person name="Ma J."/>
        </authorList>
    </citation>
    <scope>NUCLEOTIDE SEQUENCE [LARGE SCALE GENOMIC DNA]</scope>
    <source>
        <strain evidence="9">CGMCC 1.10992</strain>
    </source>
</reference>
<keyword evidence="3" id="KW-0731">Sigma factor</keyword>
<sequence length="217" mass="25171">MGSLSSTTSSRYTDKQVVVKSDKQAVKEKAVNQVDWRSVLVKVSTDRCKRSYAQLFAYFAPRLKAFGMKQFGQEAQAMEMVQETLLNVWQKAHLYSPEKGAPSTWIFTIARNLSYDMMRKKGSRGEEVCAEDLWPVLSDREPDDDRLLPEHLLMQRQLDKFYDVLSETQMEVVRKVYLEDKPQQQVAEELEIPLGTVKSRLRLAVQKLRECMQNELN</sequence>
<dbReference type="Gene3D" id="1.10.10.10">
    <property type="entry name" value="Winged helix-like DNA-binding domain superfamily/Winged helix DNA-binding domain"/>
    <property type="match status" value="1"/>
</dbReference>
<accession>A0ABW4XPG5</accession>
<dbReference type="RefSeq" id="WP_345338907.1">
    <property type="nucleotide sequence ID" value="NZ_BAABLI010000008.1"/>
</dbReference>
<dbReference type="Pfam" id="PF04542">
    <property type="entry name" value="Sigma70_r2"/>
    <property type="match status" value="1"/>
</dbReference>
<evidence type="ECO:0000256" key="2">
    <source>
        <dbReference type="ARBA" id="ARBA00023015"/>
    </source>
</evidence>
<keyword evidence="9" id="KW-1185">Reference proteome</keyword>
<feature type="domain" description="RNA polymerase sigma-70 region 2" evidence="6">
    <location>
        <begin position="55"/>
        <end position="122"/>
    </location>
</feature>
<evidence type="ECO:0000256" key="1">
    <source>
        <dbReference type="ARBA" id="ARBA00010641"/>
    </source>
</evidence>
<protein>
    <submittedName>
        <fullName evidence="8">Sigma-70 family RNA polymerase sigma factor</fullName>
    </submittedName>
</protein>
<dbReference type="EMBL" id="JBHUHT010000012">
    <property type="protein sequence ID" value="MFD2096700.1"/>
    <property type="molecule type" value="Genomic_DNA"/>
</dbReference>
<proteinExistence type="inferred from homology"/>
<dbReference type="InterPro" id="IPR013324">
    <property type="entry name" value="RNA_pol_sigma_r3/r4-like"/>
</dbReference>
<dbReference type="PANTHER" id="PTHR43133:SF62">
    <property type="entry name" value="RNA POLYMERASE SIGMA FACTOR SIGZ"/>
    <property type="match status" value="1"/>
</dbReference>
<name>A0ABW4XPG5_9GAMM</name>
<gene>
    <name evidence="8" type="ORF">ACFSJ3_11950</name>
</gene>
<evidence type="ECO:0000256" key="4">
    <source>
        <dbReference type="ARBA" id="ARBA00023125"/>
    </source>
</evidence>
<evidence type="ECO:0000259" key="7">
    <source>
        <dbReference type="Pfam" id="PF04545"/>
    </source>
</evidence>
<feature type="domain" description="RNA polymerase sigma-70 region 4" evidence="7">
    <location>
        <begin position="163"/>
        <end position="210"/>
    </location>
</feature>
<dbReference type="PANTHER" id="PTHR43133">
    <property type="entry name" value="RNA POLYMERASE ECF-TYPE SIGMA FACTO"/>
    <property type="match status" value="1"/>
</dbReference>
<dbReference type="InterPro" id="IPR007627">
    <property type="entry name" value="RNA_pol_sigma70_r2"/>
</dbReference>
<keyword evidence="5" id="KW-0804">Transcription</keyword>
<keyword evidence="2" id="KW-0805">Transcription regulation</keyword>
<evidence type="ECO:0000259" key="6">
    <source>
        <dbReference type="Pfam" id="PF04542"/>
    </source>
</evidence>
<dbReference type="Pfam" id="PF04545">
    <property type="entry name" value="Sigma70_r4"/>
    <property type="match status" value="1"/>
</dbReference>
<organism evidence="8 9">
    <name type="scientific">Corallincola platygyrae</name>
    <dbReference type="NCBI Taxonomy" id="1193278"/>
    <lineage>
        <taxon>Bacteria</taxon>
        <taxon>Pseudomonadati</taxon>
        <taxon>Pseudomonadota</taxon>
        <taxon>Gammaproteobacteria</taxon>
        <taxon>Alteromonadales</taxon>
        <taxon>Psychromonadaceae</taxon>
        <taxon>Corallincola</taxon>
    </lineage>
</organism>
<dbReference type="InterPro" id="IPR014284">
    <property type="entry name" value="RNA_pol_sigma-70_dom"/>
</dbReference>
<keyword evidence="4" id="KW-0238">DNA-binding</keyword>
<dbReference type="Gene3D" id="1.10.1740.10">
    <property type="match status" value="1"/>
</dbReference>
<dbReference type="SUPFAM" id="SSF88946">
    <property type="entry name" value="Sigma2 domain of RNA polymerase sigma factors"/>
    <property type="match status" value="1"/>
</dbReference>
<dbReference type="Proteomes" id="UP001597380">
    <property type="component" value="Unassembled WGS sequence"/>
</dbReference>
<comment type="similarity">
    <text evidence="1">Belongs to the sigma-70 factor family. ECF subfamily.</text>
</comment>
<evidence type="ECO:0000256" key="3">
    <source>
        <dbReference type="ARBA" id="ARBA00023082"/>
    </source>
</evidence>
<dbReference type="InterPro" id="IPR036388">
    <property type="entry name" value="WH-like_DNA-bd_sf"/>
</dbReference>
<evidence type="ECO:0000256" key="5">
    <source>
        <dbReference type="ARBA" id="ARBA00023163"/>
    </source>
</evidence>
<dbReference type="InterPro" id="IPR013325">
    <property type="entry name" value="RNA_pol_sigma_r2"/>
</dbReference>
<dbReference type="NCBIfam" id="TIGR02937">
    <property type="entry name" value="sigma70-ECF"/>
    <property type="match status" value="1"/>
</dbReference>
<evidence type="ECO:0000313" key="8">
    <source>
        <dbReference type="EMBL" id="MFD2096700.1"/>
    </source>
</evidence>
<dbReference type="CDD" id="cd06171">
    <property type="entry name" value="Sigma70_r4"/>
    <property type="match status" value="1"/>
</dbReference>
<dbReference type="SUPFAM" id="SSF88659">
    <property type="entry name" value="Sigma3 and sigma4 domains of RNA polymerase sigma factors"/>
    <property type="match status" value="1"/>
</dbReference>
<dbReference type="InterPro" id="IPR039425">
    <property type="entry name" value="RNA_pol_sigma-70-like"/>
</dbReference>
<dbReference type="InterPro" id="IPR007630">
    <property type="entry name" value="RNA_pol_sigma70_r4"/>
</dbReference>
<evidence type="ECO:0000313" key="9">
    <source>
        <dbReference type="Proteomes" id="UP001597380"/>
    </source>
</evidence>